<dbReference type="PANTHER" id="PTHR37543:SF1">
    <property type="entry name" value="CCCH ZINC FINGER DNA BINDING PROTEIN (AFU_ORTHOLOGUE AFUA_5G12760)"/>
    <property type="match status" value="1"/>
</dbReference>
<comment type="caution">
    <text evidence="3">The sequence shown here is derived from an EMBL/GenBank/DDBJ whole genome shotgun (WGS) entry which is preliminary data.</text>
</comment>
<dbReference type="Pfam" id="PF25540">
    <property type="entry name" value="DUF7923"/>
    <property type="match status" value="1"/>
</dbReference>
<name>A0ABR2HK20_9PEZI</name>
<accession>A0ABR2HK20</accession>
<protein>
    <submittedName>
        <fullName evidence="3">Ccch zinc finger protein</fullName>
    </submittedName>
</protein>
<proteinExistence type="predicted"/>
<dbReference type="EMBL" id="JAPCWZ010000010">
    <property type="protein sequence ID" value="KAK8848524.1"/>
    <property type="molecule type" value="Genomic_DNA"/>
</dbReference>
<organism evidence="3 4">
    <name type="scientific">Apiospora arundinis</name>
    <dbReference type="NCBI Taxonomy" id="335852"/>
    <lineage>
        <taxon>Eukaryota</taxon>
        <taxon>Fungi</taxon>
        <taxon>Dikarya</taxon>
        <taxon>Ascomycota</taxon>
        <taxon>Pezizomycotina</taxon>
        <taxon>Sordariomycetes</taxon>
        <taxon>Xylariomycetidae</taxon>
        <taxon>Amphisphaeriales</taxon>
        <taxon>Apiosporaceae</taxon>
        <taxon>Apiospora</taxon>
    </lineage>
</organism>
<sequence>MENKLEVYQGRFAAIQTALTDDVDRGVKLMEELLSKLTSTEKELHKAELDLENESKARRDLQQERKEWKERQERRPFVAVIIDADADEYAFGEDLLTRGEKGGVEAADALLSAVQGYAQGTVGVPEGTNITVRAYANLNGLKEALQRRKFSCDFAQLRAFASGFNNRQALFDFVDVGSGKERADSKIRENISFFVDSFQCKHLMLACGHDTGYAPFLGQFVGNKHVVERITLIKGRSQLPPDIQKLELKTTQFDAVFKGLSAIATFTQVAGTVWGHTPNIFKPSAQLTQGEGLKDMKPRILKTQSGFTNPAAQSSRLGPVIRDNKGHRVDKSLQPDRTVVDRIRRGKLCYSLYLRGECAPEKDKYANNHVHRPLETVEFDALWWLGRTQTCYANWKDRTGNGCADDRCIYGHGTPM</sequence>
<dbReference type="InterPro" id="IPR057683">
    <property type="entry name" value="DUF7923"/>
</dbReference>
<dbReference type="Proteomes" id="UP001390339">
    <property type="component" value="Unassembled WGS sequence"/>
</dbReference>
<evidence type="ECO:0000259" key="2">
    <source>
        <dbReference type="Pfam" id="PF25540"/>
    </source>
</evidence>
<evidence type="ECO:0000256" key="1">
    <source>
        <dbReference type="SAM" id="Coils"/>
    </source>
</evidence>
<dbReference type="PANTHER" id="PTHR37543">
    <property type="entry name" value="CCCH ZINC FINGER DNA BINDING PROTEIN (AFU_ORTHOLOGUE AFUA_5G12760)"/>
    <property type="match status" value="1"/>
</dbReference>
<reference evidence="3 4" key="1">
    <citation type="journal article" date="2024" name="IMA Fungus">
        <title>Apiospora arundinis, a panoply of carbohydrate-active enzymes and secondary metabolites.</title>
        <authorList>
            <person name="Sorensen T."/>
            <person name="Petersen C."/>
            <person name="Muurmann A.T."/>
            <person name="Christiansen J.V."/>
            <person name="Brundto M.L."/>
            <person name="Overgaard C.K."/>
            <person name="Boysen A.T."/>
            <person name="Wollenberg R.D."/>
            <person name="Larsen T.O."/>
            <person name="Sorensen J.L."/>
            <person name="Nielsen K.L."/>
            <person name="Sondergaard T.E."/>
        </authorList>
    </citation>
    <scope>NUCLEOTIDE SEQUENCE [LARGE SCALE GENOMIC DNA]</scope>
    <source>
        <strain evidence="3 4">AAU 773</strain>
    </source>
</reference>
<evidence type="ECO:0000313" key="3">
    <source>
        <dbReference type="EMBL" id="KAK8848524.1"/>
    </source>
</evidence>
<keyword evidence="4" id="KW-1185">Reference proteome</keyword>
<evidence type="ECO:0000313" key="4">
    <source>
        <dbReference type="Proteomes" id="UP001390339"/>
    </source>
</evidence>
<gene>
    <name evidence="3" type="ORF">PGQ11_015004</name>
</gene>
<feature type="domain" description="DUF7923" evidence="2">
    <location>
        <begin position="72"/>
        <end position="257"/>
    </location>
</feature>
<keyword evidence="1" id="KW-0175">Coiled coil</keyword>
<feature type="coiled-coil region" evidence="1">
    <location>
        <begin position="30"/>
        <end position="71"/>
    </location>
</feature>